<organism evidence="5 6">
    <name type="scientific">Sphingobium yanoikuyae ATCC 51230</name>
    <dbReference type="NCBI Taxonomy" id="883163"/>
    <lineage>
        <taxon>Bacteria</taxon>
        <taxon>Pseudomonadati</taxon>
        <taxon>Pseudomonadota</taxon>
        <taxon>Alphaproteobacteria</taxon>
        <taxon>Sphingomonadales</taxon>
        <taxon>Sphingomonadaceae</taxon>
        <taxon>Sphingobium</taxon>
    </lineage>
</organism>
<dbReference type="Pfam" id="PF23845">
    <property type="entry name" value="TIM-barrel_NCTSP"/>
    <property type="match status" value="1"/>
</dbReference>
<feature type="domain" description="Non-contractile tail sheath N-terminal" evidence="3">
    <location>
        <begin position="24"/>
        <end position="221"/>
    </location>
</feature>
<evidence type="ECO:0000256" key="1">
    <source>
        <dbReference type="SAM" id="MobiDB-lite"/>
    </source>
</evidence>
<dbReference type="InterPro" id="IPR057102">
    <property type="entry name" value="NCTSP_N"/>
</dbReference>
<reference evidence="5 6" key="1">
    <citation type="submission" date="2012-09" db="EMBL/GenBank/DDBJ databases">
        <title>The Genome Sequence of Sphingobium yanoikuyae ATCC 51230.</title>
        <authorList>
            <consortium name="The Broad Institute Genome Sequencing Platform"/>
            <person name="Earl A."/>
            <person name="Ward D."/>
            <person name="Feldgarden M."/>
            <person name="Gevers D."/>
            <person name="Huys G."/>
            <person name="Walker B."/>
            <person name="Young S.K."/>
            <person name="Zeng Q."/>
            <person name="Gargeya S."/>
            <person name="Fitzgerald M."/>
            <person name="Haas B."/>
            <person name="Abouelleil A."/>
            <person name="Alvarado L."/>
            <person name="Arachchi H.M."/>
            <person name="Berlin A.M."/>
            <person name="Chapman S.B."/>
            <person name="Goldberg J."/>
            <person name="Griggs A."/>
            <person name="Gujja S."/>
            <person name="Hansen M."/>
            <person name="Howarth C."/>
            <person name="Imamovic A."/>
            <person name="Larimer J."/>
            <person name="McCowen C."/>
            <person name="Montmayeur A."/>
            <person name="Murphy C."/>
            <person name="Neiman D."/>
            <person name="Pearson M."/>
            <person name="Priest M."/>
            <person name="Roberts A."/>
            <person name="Saif S."/>
            <person name="Shea T."/>
            <person name="Sisk P."/>
            <person name="Sykes S."/>
            <person name="Wortman J."/>
            <person name="Nusbaum C."/>
            <person name="Birren B."/>
        </authorList>
    </citation>
    <scope>NUCLEOTIDE SEQUENCE [LARGE SCALE GENOMIC DNA]</scope>
    <source>
        <strain evidence="5 6">ATCC 51230</strain>
    </source>
</reference>
<evidence type="ECO:0000259" key="2">
    <source>
        <dbReference type="Pfam" id="PF09343"/>
    </source>
</evidence>
<dbReference type="InterPro" id="IPR011740">
    <property type="entry name" value="DUF2460"/>
</dbReference>
<feature type="region of interest" description="Disordered" evidence="1">
    <location>
        <begin position="660"/>
        <end position="684"/>
    </location>
</feature>
<proteinExistence type="predicted"/>
<dbReference type="EMBL" id="AGZU01000006">
    <property type="protein sequence ID" value="EKU76451.1"/>
    <property type="molecule type" value="Genomic_DNA"/>
</dbReference>
<dbReference type="NCBIfam" id="TIGR02217">
    <property type="entry name" value="chp_TIGR02217"/>
    <property type="match status" value="1"/>
</dbReference>
<dbReference type="RefSeq" id="WP_004207798.1">
    <property type="nucleotide sequence ID" value="NZ_JH992904.1"/>
</dbReference>
<dbReference type="Proteomes" id="UP000009887">
    <property type="component" value="Unassembled WGS sequence"/>
</dbReference>
<dbReference type="Pfam" id="PF09343">
    <property type="entry name" value="DUF2460"/>
    <property type="match status" value="1"/>
</dbReference>
<dbReference type="AlphaFoldDB" id="K9CZX6"/>
<evidence type="ECO:0000259" key="4">
    <source>
        <dbReference type="Pfam" id="PF23845"/>
    </source>
</evidence>
<dbReference type="InterPro" id="IPR057122">
    <property type="entry name" value="TIM-barrel_NCTSP"/>
</dbReference>
<feature type="domain" description="Non-contractile tail sheath TIM barrel" evidence="4">
    <location>
        <begin position="226"/>
        <end position="570"/>
    </location>
</feature>
<evidence type="ECO:0000259" key="3">
    <source>
        <dbReference type="Pfam" id="PF23844"/>
    </source>
</evidence>
<gene>
    <name evidence="5" type="ORF">HMPREF9718_00775</name>
</gene>
<accession>K9CZX6</accession>
<evidence type="ECO:0000313" key="6">
    <source>
        <dbReference type="Proteomes" id="UP000009887"/>
    </source>
</evidence>
<name>K9CZX6_SPHYA</name>
<feature type="domain" description="DUF2460" evidence="2">
    <location>
        <begin position="585"/>
        <end position="787"/>
    </location>
</feature>
<dbReference type="HOGENOM" id="CLU_020259_0_0_5"/>
<evidence type="ECO:0000313" key="5">
    <source>
        <dbReference type="EMBL" id="EKU76451.1"/>
    </source>
</evidence>
<protein>
    <submittedName>
        <fullName evidence="5">TIGR02217 family protein</fullName>
    </submittedName>
</protein>
<comment type="caution">
    <text evidence="5">The sequence shown here is derived from an EMBL/GenBank/DDBJ whole genome shotgun (WGS) entry which is preliminary data.</text>
</comment>
<dbReference type="Pfam" id="PF23844">
    <property type="entry name" value="NCTSP_N"/>
    <property type="match status" value="1"/>
</dbReference>
<sequence length="788" mass="84619">MSGIDYWLADGGPAHGRGQESRFIKRFDPMWWTVNFPRPMMASVVTTGPDAPSTGSGQGLRVDAVFYGSGDLAGLIWDAADQWSHPLLAYETARDFRQCVLRFRWRSGGLRRLDETHGPTLTIEGRDADGAPRAWYVRLWNYASGGPEDAEIVLDFAALEGGFRLPDDSDPVWAGDVDRMFISLVPPAYDAGDTGFAVPVEGWAELSDIACDGAGSVLAAGDVMLPEHGLSMATGYDDSFNQTPERLVAAIHALGYRGAINHYVGMSHYFRLERLGGGLYVSLAGGVLNAPCAAWHADFARRAKAMGLGVIWSLSYELFDAHCWNDWKQRAENGDPALTGWSPPSTLLSPAHGGAMGYLQAVAGAFVSIALNAEIPILFQVGEPWWWVMPADGRICIYDDAARGALGGSPVSIPDVRGPLSAAQCDLLDDAGALLAASTAALCGAVRALAPDAVTHLLAYLPTVLDPLAPEAKRANMPVGWAAPAFDVLQLEDYDWVTQGRPRLTERGIEMATARLGYPVTEQHYFSGFVLLPEQTDQWRAIAAAAQASVGRGTAATYIWALPQVARDGFTCFRLDGEDAMQAFDDVRFPIAIGREASVAPAFSTQVAESPSGHERRSSDWADARLSFDAGPGVRSDADIADLIAFFRARRGAARGFRFSDPYDDRSGPPGIAPGPLDQRLGSGDGVTTDFMLTRHYGGGADAQARRITRPVAGTIRVAIDGVEQAEGWQHVGLGVIAFDAAPGDGTLITAGYRFDVPVRFAEDRLEINRATFAAGEAVSVPLVEIRE</sequence>
<keyword evidence="6" id="KW-1185">Reference proteome</keyword>
<dbReference type="PATRIC" id="fig|883163.3.peg.786"/>